<dbReference type="EC" id="6.3.1.13" evidence="10"/>
<evidence type="ECO:0000313" key="13">
    <source>
        <dbReference type="Proteomes" id="UP001596540"/>
    </source>
</evidence>
<comment type="cofactor">
    <cofactor evidence="10">
        <name>Zn(2+)</name>
        <dbReference type="ChEBI" id="CHEBI:29105"/>
    </cofactor>
    <text evidence="10">Binds 1 zinc ion per subunit.</text>
</comment>
<dbReference type="PANTHER" id="PTHR10890:SF3">
    <property type="entry name" value="CYSTEINE--TRNA LIGASE, CYTOPLASMIC"/>
    <property type="match status" value="1"/>
</dbReference>
<dbReference type="InterPro" id="IPR014729">
    <property type="entry name" value="Rossmann-like_a/b/a_fold"/>
</dbReference>
<evidence type="ECO:0000256" key="6">
    <source>
        <dbReference type="ARBA" id="ARBA00022741"/>
    </source>
</evidence>
<comment type="caution">
    <text evidence="12">The sequence shown here is derived from an EMBL/GenBank/DDBJ whole genome shotgun (WGS) entry which is preliminary data.</text>
</comment>
<organism evidence="12 13">
    <name type="scientific">Marinactinospora rubrisoli</name>
    <dbReference type="NCBI Taxonomy" id="2715399"/>
    <lineage>
        <taxon>Bacteria</taxon>
        <taxon>Bacillati</taxon>
        <taxon>Actinomycetota</taxon>
        <taxon>Actinomycetes</taxon>
        <taxon>Streptosporangiales</taxon>
        <taxon>Nocardiopsidaceae</taxon>
        <taxon>Marinactinospora</taxon>
    </lineage>
</organism>
<reference evidence="13" key="1">
    <citation type="journal article" date="2019" name="Int. J. Syst. Evol. Microbiol.">
        <title>The Global Catalogue of Microorganisms (GCM) 10K type strain sequencing project: providing services to taxonomists for standard genome sequencing and annotation.</title>
        <authorList>
            <consortium name="The Broad Institute Genomics Platform"/>
            <consortium name="The Broad Institute Genome Sequencing Center for Infectious Disease"/>
            <person name="Wu L."/>
            <person name="Ma J."/>
        </authorList>
    </citation>
    <scope>NUCLEOTIDE SEQUENCE [LARGE SCALE GENOMIC DNA]</scope>
    <source>
        <strain evidence="13">CGMCC 4.7382</strain>
    </source>
</reference>
<feature type="binding site" evidence="10">
    <location>
        <position position="227"/>
    </location>
    <ligand>
        <name>Zn(2+)</name>
        <dbReference type="ChEBI" id="CHEBI:29105"/>
    </ligand>
</feature>
<dbReference type="RefSeq" id="WP_379869443.1">
    <property type="nucleotide sequence ID" value="NZ_JBHTBH010000002.1"/>
</dbReference>
<evidence type="ECO:0000256" key="3">
    <source>
        <dbReference type="ARBA" id="ARBA00011245"/>
    </source>
</evidence>
<dbReference type="InterPro" id="IPR032678">
    <property type="entry name" value="tRNA-synt_1_cat_dom"/>
</dbReference>
<comment type="function">
    <text evidence="1 10">Catalyzes the ATP-dependent condensation of GlcN-Ins and L-cysteine to form L-Cys-GlcN-Ins.</text>
</comment>
<keyword evidence="5 10" id="KW-0479">Metal-binding</keyword>
<feature type="binding site" evidence="10">
    <location>
        <position position="280"/>
    </location>
    <ligand>
        <name>L-cysteinyl-5'-AMP</name>
        <dbReference type="ChEBI" id="CHEBI:144924"/>
    </ligand>
</feature>
<dbReference type="PANTHER" id="PTHR10890">
    <property type="entry name" value="CYSTEINYL-TRNA SYNTHETASE"/>
    <property type="match status" value="1"/>
</dbReference>
<evidence type="ECO:0000256" key="1">
    <source>
        <dbReference type="ARBA" id="ARBA00003679"/>
    </source>
</evidence>
<dbReference type="InterPro" id="IPR024909">
    <property type="entry name" value="Cys-tRNA/MSH_ligase"/>
</dbReference>
<evidence type="ECO:0000256" key="10">
    <source>
        <dbReference type="HAMAP-Rule" id="MF_01697"/>
    </source>
</evidence>
<keyword evidence="6 10" id="KW-0547">Nucleotide-binding</keyword>
<evidence type="ECO:0000256" key="2">
    <source>
        <dbReference type="ARBA" id="ARBA00007723"/>
    </source>
</evidence>
<feature type="binding site" evidence="10">
    <location>
        <position position="58"/>
    </location>
    <ligand>
        <name>L-cysteinyl-5'-AMP</name>
        <dbReference type="ChEBI" id="CHEBI:144924"/>
    </ligand>
</feature>
<keyword evidence="13" id="KW-1185">Reference proteome</keyword>
<feature type="binding site" evidence="10">
    <location>
        <begin position="245"/>
        <end position="247"/>
    </location>
    <ligand>
        <name>L-cysteinyl-5'-AMP</name>
        <dbReference type="ChEBI" id="CHEBI:144924"/>
    </ligand>
</feature>
<feature type="binding site" evidence="10">
    <location>
        <position position="43"/>
    </location>
    <ligand>
        <name>Zn(2+)</name>
        <dbReference type="ChEBI" id="CHEBI:29105"/>
    </ligand>
</feature>
<dbReference type="EMBL" id="JBHTBH010000002">
    <property type="protein sequence ID" value="MFC7327240.1"/>
    <property type="molecule type" value="Genomic_DNA"/>
</dbReference>
<evidence type="ECO:0000259" key="11">
    <source>
        <dbReference type="Pfam" id="PF01406"/>
    </source>
</evidence>
<accession>A0ABW2KDW0</accession>
<dbReference type="PRINTS" id="PR00983">
    <property type="entry name" value="TRNASYNTHCYS"/>
</dbReference>
<feature type="binding site" evidence="10">
    <location>
        <begin position="81"/>
        <end position="83"/>
    </location>
    <ligand>
        <name>L-cysteinyl-5'-AMP</name>
        <dbReference type="ChEBI" id="CHEBI:144924"/>
    </ligand>
</feature>
<proteinExistence type="inferred from homology"/>
<dbReference type="Gene3D" id="3.40.50.620">
    <property type="entry name" value="HUPs"/>
    <property type="match status" value="1"/>
</dbReference>
<feature type="binding site" evidence="10">
    <location>
        <begin position="43"/>
        <end position="46"/>
    </location>
    <ligand>
        <name>L-cysteinyl-5'-AMP</name>
        <dbReference type="ChEBI" id="CHEBI:144924"/>
    </ligand>
</feature>
<keyword evidence="8 10" id="KW-0067">ATP-binding</keyword>
<dbReference type="Gene3D" id="1.20.120.640">
    <property type="entry name" value="Anticodon-binding domain of a subclass of class I aminoacyl-tRNA synthetases"/>
    <property type="match status" value="1"/>
</dbReference>
<feature type="binding site" evidence="10">
    <location>
        <position position="252"/>
    </location>
    <ligand>
        <name>Zn(2+)</name>
        <dbReference type="ChEBI" id="CHEBI:29105"/>
    </ligand>
</feature>
<keyword evidence="7 10" id="KW-0862">Zinc</keyword>
<dbReference type="SUPFAM" id="SSF52374">
    <property type="entry name" value="Nucleotidylyl transferase"/>
    <property type="match status" value="1"/>
</dbReference>
<feature type="domain" description="tRNA synthetases class I catalytic" evidence="11">
    <location>
        <begin position="38"/>
        <end position="332"/>
    </location>
</feature>
<gene>
    <name evidence="10 12" type="primary">mshC</name>
    <name evidence="12" type="ORF">ACFQRF_05745</name>
</gene>
<protein>
    <recommendedName>
        <fullName evidence="10">L-cysteine:1D-myo-inositol 2-amino-2-deoxy-alpha-D-glucopyranoside ligase</fullName>
        <shortName evidence="10">L-Cys:GlcN-Ins ligase</shortName>
        <ecNumber evidence="10">6.3.1.13</ecNumber>
    </recommendedName>
    <alternativeName>
        <fullName evidence="10">Mycothiol ligase</fullName>
        <shortName evidence="10">MSH ligase</shortName>
    </alternativeName>
</protein>
<evidence type="ECO:0000256" key="4">
    <source>
        <dbReference type="ARBA" id="ARBA00022598"/>
    </source>
</evidence>
<evidence type="ECO:0000256" key="7">
    <source>
        <dbReference type="ARBA" id="ARBA00022833"/>
    </source>
</evidence>
<feature type="binding site" evidence="10">
    <location>
        <position position="223"/>
    </location>
    <ligand>
        <name>L-cysteinyl-5'-AMP</name>
        <dbReference type="ChEBI" id="CHEBI:144924"/>
    </ligand>
</feature>
<comment type="catalytic activity">
    <reaction evidence="9 10">
        <text>1D-myo-inositol 2-amino-2-deoxy-alpha-D-glucopyranoside + L-cysteine + ATP = 1D-myo-inositol 2-(L-cysteinylamino)-2-deoxy-alpha-D-glucopyranoside + AMP + diphosphate + H(+)</text>
        <dbReference type="Rhea" id="RHEA:26176"/>
        <dbReference type="ChEBI" id="CHEBI:15378"/>
        <dbReference type="ChEBI" id="CHEBI:30616"/>
        <dbReference type="ChEBI" id="CHEBI:33019"/>
        <dbReference type="ChEBI" id="CHEBI:35235"/>
        <dbReference type="ChEBI" id="CHEBI:58886"/>
        <dbReference type="ChEBI" id="CHEBI:58887"/>
        <dbReference type="ChEBI" id="CHEBI:456215"/>
        <dbReference type="EC" id="6.3.1.13"/>
    </reaction>
</comment>
<dbReference type="HAMAP" id="MF_01697">
    <property type="entry name" value="MshC"/>
    <property type="match status" value="1"/>
</dbReference>
<comment type="subunit">
    <text evidence="3 10">Monomer.</text>
</comment>
<feature type="short sequence motif" description="'HIGH' region" evidence="10">
    <location>
        <begin position="45"/>
        <end position="55"/>
    </location>
</feature>
<feature type="short sequence motif" description="'KMSKS' region" evidence="10">
    <location>
        <begin position="286"/>
        <end position="290"/>
    </location>
</feature>
<dbReference type="Pfam" id="PF01406">
    <property type="entry name" value="tRNA-synt_1e"/>
    <property type="match status" value="1"/>
</dbReference>
<feature type="short sequence motif" description="'ERGGDP' region" evidence="10">
    <location>
        <begin position="183"/>
        <end position="188"/>
    </location>
</feature>
<dbReference type="Proteomes" id="UP001596540">
    <property type="component" value="Unassembled WGS sequence"/>
</dbReference>
<evidence type="ECO:0000313" key="12">
    <source>
        <dbReference type="EMBL" id="MFC7327240.1"/>
    </source>
</evidence>
<keyword evidence="4 10" id="KW-0436">Ligase</keyword>
<name>A0ABW2KDW0_9ACTN</name>
<dbReference type="NCBIfam" id="TIGR03447">
    <property type="entry name" value="mycothiol_MshC"/>
    <property type="match status" value="1"/>
</dbReference>
<evidence type="ECO:0000256" key="8">
    <source>
        <dbReference type="ARBA" id="ARBA00022840"/>
    </source>
</evidence>
<dbReference type="InterPro" id="IPR017812">
    <property type="entry name" value="Mycothiol_ligase_MshC"/>
</dbReference>
<dbReference type="GO" id="GO:0035446">
    <property type="term" value="F:cysteine-glucosaminylinositol ligase activity"/>
    <property type="evidence" value="ECO:0007669"/>
    <property type="project" value="UniProtKB-EC"/>
</dbReference>
<comment type="similarity">
    <text evidence="2 10">Belongs to the class-I aminoacyl-tRNA synthetase family. MshC subfamily.</text>
</comment>
<sequence length="414" mass="44943">MRSWPAPDIVRLPGNGQRLRLHDTVSGTLRPTSPGPTARMYVCGITPYDAAHLGHAFTYLAFDLVNRVWRDAGHQVDYVQNTTDIDDPLLERAARDRVDWRELAEREIQVFRDDMTALRVLPPRAYVGVVESIDLIVEFIERIRARGSCYDLDGDVYFSAADAPGFGSVSGLDREEMLRLFGERGGDPQRPGKKDPLDWLLWRAERPGEPAWDSSLGRGRPGWHVECSAISLRELGMGFDLNGGGDDLVFPHHEMGACEARCASGTDGPQALGYAHVAMVGLDGEKMSKSLGNLVFVSGLRAEGADPMAIRLALLDHHYRTAWDWTAGELPAASERLARWRAAAALPAGPDAMPLLERVRGALAADLDSPAALAAVDDWAARALAGPEGAGDAAAPALMRDLVDTLLGVDLGRP</sequence>
<evidence type="ECO:0000256" key="9">
    <source>
        <dbReference type="ARBA" id="ARBA00048350"/>
    </source>
</evidence>
<evidence type="ECO:0000256" key="5">
    <source>
        <dbReference type="ARBA" id="ARBA00022723"/>
    </source>
</evidence>